<feature type="transmembrane region" description="Helical" evidence="1">
    <location>
        <begin position="106"/>
        <end position="128"/>
    </location>
</feature>
<reference evidence="2 3" key="1">
    <citation type="submission" date="2020-09" db="EMBL/GenBank/DDBJ databases">
        <title>Paenibacillus sp. strain PR3 16S rRNA gene Genome sequencing and assembly.</title>
        <authorList>
            <person name="Kim J."/>
        </authorList>
    </citation>
    <scope>NUCLEOTIDE SEQUENCE [LARGE SCALE GENOMIC DNA]</scope>
    <source>
        <strain evidence="2 3">PR3</strain>
    </source>
</reference>
<gene>
    <name evidence="2" type="ORF">H8B09_04485</name>
</gene>
<name>A0ABR8MRU8_9BACL</name>
<feature type="transmembrane region" description="Helical" evidence="1">
    <location>
        <begin position="6"/>
        <end position="27"/>
    </location>
</feature>
<dbReference type="Proteomes" id="UP000609346">
    <property type="component" value="Unassembled WGS sequence"/>
</dbReference>
<evidence type="ECO:0000313" key="2">
    <source>
        <dbReference type="EMBL" id="MBD3918001.1"/>
    </source>
</evidence>
<evidence type="ECO:0000256" key="1">
    <source>
        <dbReference type="SAM" id="Phobius"/>
    </source>
</evidence>
<proteinExistence type="predicted"/>
<keyword evidence="3" id="KW-1185">Reference proteome</keyword>
<dbReference type="EMBL" id="JACXZA010000001">
    <property type="protein sequence ID" value="MBD3918001.1"/>
    <property type="molecule type" value="Genomic_DNA"/>
</dbReference>
<accession>A0ABR8MRU8</accession>
<keyword evidence="1" id="KW-0812">Transmembrane</keyword>
<protein>
    <submittedName>
        <fullName evidence="2">DUF3397 domain-containing protein</fullName>
    </submittedName>
</protein>
<keyword evidence="1" id="KW-0472">Membrane</keyword>
<dbReference type="RefSeq" id="WP_191202241.1">
    <property type="nucleotide sequence ID" value="NZ_JACXZA010000001.1"/>
</dbReference>
<evidence type="ECO:0000313" key="3">
    <source>
        <dbReference type="Proteomes" id="UP000609346"/>
    </source>
</evidence>
<organism evidence="2 3">
    <name type="scientific">Paenibacillus terricola</name>
    <dbReference type="NCBI Taxonomy" id="2763503"/>
    <lineage>
        <taxon>Bacteria</taxon>
        <taxon>Bacillati</taxon>
        <taxon>Bacillota</taxon>
        <taxon>Bacilli</taxon>
        <taxon>Bacillales</taxon>
        <taxon>Paenibacillaceae</taxon>
        <taxon>Paenibacillus</taxon>
    </lineage>
</organism>
<comment type="caution">
    <text evidence="2">The sequence shown here is derived from an EMBL/GenBank/DDBJ whole genome shotgun (WGS) entry which is preliminary data.</text>
</comment>
<feature type="transmembrane region" description="Helical" evidence="1">
    <location>
        <begin position="39"/>
        <end position="59"/>
    </location>
</feature>
<sequence length="131" mass="14865">MWLWESVRQVYAFLAVIPVIPFALIYWGYGSFANDRKKAFMLAMDVTTVLLVGCVAVLFNNIFGGSFGFYLIVLVLLLLGGFIGNMQFRKRGAVDSKKVFRAVWRIGFLFMSVLYVLFMFIGIGKVLLLPM</sequence>
<dbReference type="Pfam" id="PF11877">
    <property type="entry name" value="DUF3397"/>
    <property type="match status" value="1"/>
</dbReference>
<dbReference type="InterPro" id="IPR024515">
    <property type="entry name" value="DUF3397"/>
</dbReference>
<feature type="transmembrane region" description="Helical" evidence="1">
    <location>
        <begin position="65"/>
        <end position="85"/>
    </location>
</feature>
<keyword evidence="1" id="KW-1133">Transmembrane helix</keyword>